<keyword evidence="3" id="KW-1185">Reference proteome</keyword>
<evidence type="ECO:0000313" key="3">
    <source>
        <dbReference type="Proteomes" id="UP001597365"/>
    </source>
</evidence>
<dbReference type="Proteomes" id="UP001597365">
    <property type="component" value="Unassembled WGS sequence"/>
</dbReference>
<gene>
    <name evidence="2" type="ORF">ACFSJS_16325</name>
</gene>
<keyword evidence="1" id="KW-0472">Membrane</keyword>
<accession>A0ABW4PKF2</accession>
<dbReference type="EMBL" id="JBHUFU010000009">
    <property type="protein sequence ID" value="MFD1831222.1"/>
    <property type="molecule type" value="Genomic_DNA"/>
</dbReference>
<evidence type="ECO:0000256" key="1">
    <source>
        <dbReference type="SAM" id="Phobius"/>
    </source>
</evidence>
<reference evidence="3" key="1">
    <citation type="journal article" date="2019" name="Int. J. Syst. Evol. Microbiol.">
        <title>The Global Catalogue of Microorganisms (GCM) 10K type strain sequencing project: providing services to taxonomists for standard genome sequencing and annotation.</title>
        <authorList>
            <consortium name="The Broad Institute Genomics Platform"/>
            <consortium name="The Broad Institute Genome Sequencing Center for Infectious Disease"/>
            <person name="Wu L."/>
            <person name="Ma J."/>
        </authorList>
    </citation>
    <scope>NUCLEOTIDE SEQUENCE [LARGE SCALE GENOMIC DNA]</scope>
    <source>
        <strain evidence="3">CGMCC 4.7455</strain>
    </source>
</reference>
<evidence type="ECO:0008006" key="4">
    <source>
        <dbReference type="Google" id="ProtNLM"/>
    </source>
</evidence>
<keyword evidence="1" id="KW-0812">Transmembrane</keyword>
<feature type="transmembrane region" description="Helical" evidence="1">
    <location>
        <begin position="52"/>
        <end position="72"/>
    </location>
</feature>
<organism evidence="2 3">
    <name type="scientific">Streptomyces desertarenae</name>
    <dbReference type="NCBI Taxonomy" id="2666184"/>
    <lineage>
        <taxon>Bacteria</taxon>
        <taxon>Bacillati</taxon>
        <taxon>Actinomycetota</taxon>
        <taxon>Actinomycetes</taxon>
        <taxon>Kitasatosporales</taxon>
        <taxon>Streptomycetaceae</taxon>
        <taxon>Streptomyces</taxon>
    </lineage>
</organism>
<evidence type="ECO:0000313" key="2">
    <source>
        <dbReference type="EMBL" id="MFD1831222.1"/>
    </source>
</evidence>
<sequence>MNDSQSPQQSIPPTSSESASAQPFLTLHAAVVLLAAVIIGFVIGGLTALTGVPVAAAVTAGLTSAGASIPGLRTLIR</sequence>
<protein>
    <recommendedName>
        <fullName evidence="4">SpdD protein</fullName>
    </recommendedName>
</protein>
<feature type="transmembrane region" description="Helical" evidence="1">
    <location>
        <begin position="24"/>
        <end position="46"/>
    </location>
</feature>
<name>A0ABW4PKF2_9ACTN</name>
<proteinExistence type="predicted"/>
<comment type="caution">
    <text evidence="2">The sequence shown here is derived from an EMBL/GenBank/DDBJ whole genome shotgun (WGS) entry which is preliminary data.</text>
</comment>
<dbReference type="RefSeq" id="WP_380900937.1">
    <property type="nucleotide sequence ID" value="NZ_JBHUFU010000009.1"/>
</dbReference>
<keyword evidence="1" id="KW-1133">Transmembrane helix</keyword>